<evidence type="ECO:0000313" key="2">
    <source>
        <dbReference type="EMBL" id="EAU45665.1"/>
    </source>
</evidence>
<name>Q0FNB5_SALBH</name>
<dbReference type="EMBL" id="AATQ01000023">
    <property type="protein sequence ID" value="EAU45665.1"/>
    <property type="molecule type" value="Genomic_DNA"/>
</dbReference>
<dbReference type="AlphaFoldDB" id="Q0FNB5"/>
<protein>
    <submittedName>
        <fullName evidence="2">Uncharacterized protein</fullName>
    </submittedName>
</protein>
<sequence>MSQKPIIYGAVGIVLGFLGGVAAGSAINGSKITDAVGRAMGPAQEAASQAASSQQAALDGLSERIAALEAAMSEDDGGEDITAALGERLDAMKSEMQTRLEDLSARTRTQAEAVQGALSELSGGMQEAAQMAAAAVAARAAGGGEGASAEGMTVTDPLGVGETAQFADGQVRAFVSRVDPAGGSVRLMVNGEATALGSGGTTRVALGDGACTVAVMGLDDGKATLGSDCGVAASGGSEEGGESEAAAAPAEAPEDGHRAGEVASLADGKLRVFVSGLADDGSAARIAVNGVQTQLVNAGESVEVETGEGACTVTVTGVGNGMVGLEASCG</sequence>
<comment type="caution">
    <text evidence="2">The sequence shown here is derived from an EMBL/GenBank/DDBJ whole genome shotgun (WGS) entry which is preliminary data.</text>
</comment>
<dbReference type="Gene3D" id="1.20.120.20">
    <property type="entry name" value="Apolipoprotein"/>
    <property type="match status" value="1"/>
</dbReference>
<evidence type="ECO:0000313" key="3">
    <source>
        <dbReference type="Proteomes" id="UP000006230"/>
    </source>
</evidence>
<keyword evidence="3" id="KW-1185">Reference proteome</keyword>
<organism evidence="2 3">
    <name type="scientific">Salipiger bermudensis (strain DSM 26914 / JCM 13377 / KCTC 12554 / HTCC2601)</name>
    <name type="common">Pelagibaca bermudensis</name>
    <dbReference type="NCBI Taxonomy" id="314265"/>
    <lineage>
        <taxon>Bacteria</taxon>
        <taxon>Pseudomonadati</taxon>
        <taxon>Pseudomonadota</taxon>
        <taxon>Alphaproteobacteria</taxon>
        <taxon>Rhodobacterales</taxon>
        <taxon>Roseobacteraceae</taxon>
        <taxon>Salipiger</taxon>
    </lineage>
</organism>
<dbReference type="RefSeq" id="WP_007792405.1">
    <property type="nucleotide sequence ID" value="NZ_DS022276.1"/>
</dbReference>
<feature type="region of interest" description="Disordered" evidence="1">
    <location>
        <begin position="233"/>
        <end position="256"/>
    </location>
</feature>
<proteinExistence type="predicted"/>
<dbReference type="HOGENOM" id="CLU_841576_0_0_5"/>
<dbReference type="OrthoDB" id="7874005at2"/>
<gene>
    <name evidence="2" type="ORF">R2601_08958</name>
</gene>
<accession>Q0FNB5</accession>
<dbReference type="eggNOG" id="ENOG502ZCA2">
    <property type="taxonomic scope" value="Bacteria"/>
</dbReference>
<evidence type="ECO:0000256" key="1">
    <source>
        <dbReference type="SAM" id="MobiDB-lite"/>
    </source>
</evidence>
<reference evidence="2 3" key="1">
    <citation type="journal article" date="2010" name="J. Bacteriol.">
        <title>Genome sequences of Pelagibaca bermudensis HTCC2601T and Maritimibacter alkaliphilus HTCC2654T, the type strains of two marine Roseobacter genera.</title>
        <authorList>
            <person name="Thrash J.C."/>
            <person name="Cho J.C."/>
            <person name="Ferriera S."/>
            <person name="Johnson J."/>
            <person name="Vergin K.L."/>
            <person name="Giovannoni S.J."/>
        </authorList>
    </citation>
    <scope>NUCLEOTIDE SEQUENCE [LARGE SCALE GENOMIC DNA]</scope>
    <source>
        <strain evidence="3">DSM 26914 / JCM 13377 / KCTC 12554 / HTCC2601</strain>
    </source>
</reference>
<dbReference type="Proteomes" id="UP000006230">
    <property type="component" value="Unassembled WGS sequence"/>
</dbReference>